<dbReference type="Gene3D" id="1.20.1090.10">
    <property type="entry name" value="Dehydroquinate synthase-like - alpha domain"/>
    <property type="match status" value="1"/>
</dbReference>
<dbReference type="SUPFAM" id="SSF56796">
    <property type="entry name" value="Dehydroquinate synthase-like"/>
    <property type="match status" value="1"/>
</dbReference>
<dbReference type="Pfam" id="PF25137">
    <property type="entry name" value="ADH_Fe_C"/>
    <property type="match status" value="1"/>
</dbReference>
<dbReference type="Gene3D" id="3.40.50.1970">
    <property type="match status" value="1"/>
</dbReference>
<dbReference type="PANTHER" id="PTHR11496:SF83">
    <property type="entry name" value="HYDROXYACID-OXOACID TRANSHYDROGENASE, MITOCHONDRIAL"/>
    <property type="match status" value="1"/>
</dbReference>
<dbReference type="InterPro" id="IPR039697">
    <property type="entry name" value="Alcohol_dehydrogenase_Fe"/>
</dbReference>
<comment type="caution">
    <text evidence="4">The sequence shown here is derived from an EMBL/GenBank/DDBJ whole genome shotgun (WGS) entry which is preliminary data.</text>
</comment>
<dbReference type="AlphaFoldDB" id="A0A7C1JX30"/>
<accession>A0A7C1JX30</accession>
<sequence length="387" mass="42393">MWYFSSPFVVFGEEALSHLEQLTGKRALIVTDATLTRLGIAARIEEALHKAGMETRIFDEVEPEPSLQTTQRGAQVATDFQPDWIVGLGGGSPMDASKAIWAMYERPDLEPTAINPMVTLGLHKAKLIAIPTTAGTGSEATWALVLTDTEERRKFSTGSRELVPTLAIVDPSLTQGLPPRITADTGLDALTHAIEGYVTAWHNDFTDGLCLKAAQLVLDYLERAVRDGNDMEAREHMANAATIAGLGFGNANLGLGHAMGHSFGALFKQPHGRAVALFLPYTIDYTTNGGLGRYGDIARFAGLTDSRDEEEAARVLAARVRELERAVGQPMSIADFGIDRSVFREMLPKLVEYAEQDTQFFTAPRIPDSEELAQMFEYIYEGRPIDF</sequence>
<dbReference type="FunFam" id="3.40.50.1970:FF:000003">
    <property type="entry name" value="Alcohol dehydrogenase, iron-containing"/>
    <property type="match status" value="1"/>
</dbReference>
<dbReference type="InterPro" id="IPR001670">
    <property type="entry name" value="ADH_Fe/GldA"/>
</dbReference>
<name>A0A7C1JX30_9CHLR</name>
<organism evidence="4">
    <name type="scientific">Caldilinea aerophila</name>
    <dbReference type="NCBI Taxonomy" id="133453"/>
    <lineage>
        <taxon>Bacteria</taxon>
        <taxon>Bacillati</taxon>
        <taxon>Chloroflexota</taxon>
        <taxon>Caldilineae</taxon>
        <taxon>Caldilineales</taxon>
        <taxon>Caldilineaceae</taxon>
        <taxon>Caldilinea</taxon>
    </lineage>
</organism>
<reference evidence="4" key="1">
    <citation type="journal article" date="2020" name="mSystems">
        <title>Genome- and Community-Level Interaction Insights into Carbon Utilization and Element Cycling Functions of Hydrothermarchaeota in Hydrothermal Sediment.</title>
        <authorList>
            <person name="Zhou Z."/>
            <person name="Liu Y."/>
            <person name="Xu W."/>
            <person name="Pan J."/>
            <person name="Luo Z.H."/>
            <person name="Li M."/>
        </authorList>
    </citation>
    <scope>NUCLEOTIDE SEQUENCE [LARGE SCALE GENOMIC DNA]</scope>
    <source>
        <strain evidence="4">SpSt-289</strain>
    </source>
</reference>
<protein>
    <submittedName>
        <fullName evidence="4">Iron-containing alcohol dehydrogenase</fullName>
    </submittedName>
</protein>
<dbReference type="GO" id="GO:0046872">
    <property type="term" value="F:metal ion binding"/>
    <property type="evidence" value="ECO:0007669"/>
    <property type="project" value="InterPro"/>
</dbReference>
<dbReference type="FunFam" id="1.20.1090.10:FF:000001">
    <property type="entry name" value="Aldehyde-alcohol dehydrogenase"/>
    <property type="match status" value="1"/>
</dbReference>
<dbReference type="Pfam" id="PF00465">
    <property type="entry name" value="Fe-ADH"/>
    <property type="match status" value="1"/>
</dbReference>
<feature type="domain" description="Alcohol dehydrogenase iron-type/glycerol dehydrogenase GldA" evidence="2">
    <location>
        <begin position="8"/>
        <end position="171"/>
    </location>
</feature>
<dbReference type="GO" id="GO:0004022">
    <property type="term" value="F:alcohol dehydrogenase (NAD+) activity"/>
    <property type="evidence" value="ECO:0007669"/>
    <property type="project" value="TreeGrafter"/>
</dbReference>
<dbReference type="PROSITE" id="PS00913">
    <property type="entry name" value="ADH_IRON_1"/>
    <property type="match status" value="1"/>
</dbReference>
<dbReference type="EMBL" id="DSMG01000049">
    <property type="protein sequence ID" value="HDX30710.1"/>
    <property type="molecule type" value="Genomic_DNA"/>
</dbReference>
<dbReference type="InterPro" id="IPR056798">
    <property type="entry name" value="ADH_Fe_C"/>
</dbReference>
<evidence type="ECO:0000313" key="4">
    <source>
        <dbReference type="EMBL" id="HDX30710.1"/>
    </source>
</evidence>
<evidence type="ECO:0000256" key="1">
    <source>
        <dbReference type="ARBA" id="ARBA00023002"/>
    </source>
</evidence>
<evidence type="ECO:0000259" key="2">
    <source>
        <dbReference type="Pfam" id="PF00465"/>
    </source>
</evidence>
<gene>
    <name evidence="4" type="ORF">ENQ20_04365</name>
</gene>
<feature type="domain" description="Fe-containing alcohol dehydrogenase-like C-terminal" evidence="3">
    <location>
        <begin position="182"/>
        <end position="378"/>
    </location>
</feature>
<keyword evidence="1" id="KW-0560">Oxidoreductase</keyword>
<evidence type="ECO:0000259" key="3">
    <source>
        <dbReference type="Pfam" id="PF25137"/>
    </source>
</evidence>
<dbReference type="PANTHER" id="PTHR11496">
    <property type="entry name" value="ALCOHOL DEHYDROGENASE"/>
    <property type="match status" value="1"/>
</dbReference>
<dbReference type="CDD" id="cd14862">
    <property type="entry name" value="Fe-ADH-like"/>
    <property type="match status" value="1"/>
</dbReference>
<dbReference type="InterPro" id="IPR018211">
    <property type="entry name" value="ADH_Fe_CS"/>
</dbReference>
<proteinExistence type="predicted"/>